<evidence type="ECO:0000313" key="2">
    <source>
        <dbReference type="Proteomes" id="UP001234178"/>
    </source>
</evidence>
<dbReference type="Proteomes" id="UP001234178">
    <property type="component" value="Unassembled WGS sequence"/>
</dbReference>
<protein>
    <submittedName>
        <fullName evidence="1">Uncharacterized protein</fullName>
    </submittedName>
</protein>
<accession>A0ABQ9Z529</accession>
<evidence type="ECO:0000313" key="1">
    <source>
        <dbReference type="EMBL" id="KAK4007991.1"/>
    </source>
</evidence>
<keyword evidence="2" id="KW-1185">Reference proteome</keyword>
<reference evidence="1 2" key="1">
    <citation type="journal article" date="2023" name="Nucleic Acids Res.">
        <title>The hologenome of Daphnia magna reveals possible DNA methylation and microbiome-mediated evolution of the host genome.</title>
        <authorList>
            <person name="Chaturvedi A."/>
            <person name="Li X."/>
            <person name="Dhandapani V."/>
            <person name="Marshall H."/>
            <person name="Kissane S."/>
            <person name="Cuenca-Cambronero M."/>
            <person name="Asole G."/>
            <person name="Calvet F."/>
            <person name="Ruiz-Romero M."/>
            <person name="Marangio P."/>
            <person name="Guigo R."/>
            <person name="Rago D."/>
            <person name="Mirbahai L."/>
            <person name="Eastwood N."/>
            <person name="Colbourne J.K."/>
            <person name="Zhou J."/>
            <person name="Mallon E."/>
            <person name="Orsini L."/>
        </authorList>
    </citation>
    <scope>NUCLEOTIDE SEQUENCE [LARGE SCALE GENOMIC DNA]</scope>
    <source>
        <strain evidence="1">LRV0_1</strain>
    </source>
</reference>
<proteinExistence type="predicted"/>
<gene>
    <name evidence="1" type="ORF">OUZ56_013149</name>
</gene>
<sequence>MKTLLRIKFEPSCSAREDTTSYVCGRVLTRFLHEERTTGSYPLLEGGIKPSERTLASVTGCKLQGNDARPKAKIALNPTGPFGWEQLP</sequence>
<name>A0ABQ9Z529_9CRUS</name>
<dbReference type="EMBL" id="JAOYFB010000002">
    <property type="protein sequence ID" value="KAK4007991.1"/>
    <property type="molecule type" value="Genomic_DNA"/>
</dbReference>
<organism evidence="1 2">
    <name type="scientific">Daphnia magna</name>
    <dbReference type="NCBI Taxonomy" id="35525"/>
    <lineage>
        <taxon>Eukaryota</taxon>
        <taxon>Metazoa</taxon>
        <taxon>Ecdysozoa</taxon>
        <taxon>Arthropoda</taxon>
        <taxon>Crustacea</taxon>
        <taxon>Branchiopoda</taxon>
        <taxon>Diplostraca</taxon>
        <taxon>Cladocera</taxon>
        <taxon>Anomopoda</taxon>
        <taxon>Daphniidae</taxon>
        <taxon>Daphnia</taxon>
    </lineage>
</organism>
<comment type="caution">
    <text evidence="1">The sequence shown here is derived from an EMBL/GenBank/DDBJ whole genome shotgun (WGS) entry which is preliminary data.</text>
</comment>